<dbReference type="PANTHER" id="PTHR47172:SF24">
    <property type="entry name" value="GATA ZINC FINGER DOMAIN-CONTAINING PROTEIN 14-RELATED"/>
    <property type="match status" value="1"/>
</dbReference>
<evidence type="ECO:0000256" key="3">
    <source>
        <dbReference type="ARBA" id="ARBA00022833"/>
    </source>
</evidence>
<keyword evidence="10" id="KW-1185">Reference proteome</keyword>
<evidence type="ECO:0000313" key="9">
    <source>
        <dbReference type="EMBL" id="KNE55277.1"/>
    </source>
</evidence>
<dbReference type="OrthoDB" id="2162994at2759"/>
<sequence>MLPAAGMHAPQRPIAHPAVPAAPPPAHATAGDKPVRRKRAAPLSLRSATSRCSASDTPEWRRGPDGKGTLCNACGLHWAKLRRQRHRMREASLEAIDAEFSAAGQAARGRNPRPTREQFLRRRVQQEMASEWARHAGYDGADNEDPILEEDEDGSLGP</sequence>
<dbReference type="SMART" id="SM00401">
    <property type="entry name" value="ZnF_GATA"/>
    <property type="match status" value="1"/>
</dbReference>
<dbReference type="GO" id="GO:0006355">
    <property type="term" value="P:regulation of DNA-templated transcription"/>
    <property type="evidence" value="ECO:0007669"/>
    <property type="project" value="InterPro"/>
</dbReference>
<dbReference type="Proteomes" id="UP000054350">
    <property type="component" value="Unassembled WGS sequence"/>
</dbReference>
<evidence type="ECO:0000256" key="6">
    <source>
        <dbReference type="PROSITE-ProRule" id="PRU00094"/>
    </source>
</evidence>
<accession>A0A0L0RY02</accession>
<reference evidence="9 10" key="1">
    <citation type="submission" date="2009-11" db="EMBL/GenBank/DDBJ databases">
        <title>Annotation of Allomyces macrogynus ATCC 38327.</title>
        <authorList>
            <consortium name="The Broad Institute Genome Sequencing Platform"/>
            <person name="Russ C."/>
            <person name="Cuomo C."/>
            <person name="Burger G."/>
            <person name="Gray M.W."/>
            <person name="Holland P.W.H."/>
            <person name="King N."/>
            <person name="Lang F.B.F."/>
            <person name="Roger A.J."/>
            <person name="Ruiz-Trillo I."/>
            <person name="Young S.K."/>
            <person name="Zeng Q."/>
            <person name="Gargeya S."/>
            <person name="Fitzgerald M."/>
            <person name="Haas B."/>
            <person name="Abouelleil A."/>
            <person name="Alvarado L."/>
            <person name="Arachchi H.M."/>
            <person name="Berlin A."/>
            <person name="Chapman S.B."/>
            <person name="Gearin G."/>
            <person name="Goldberg J."/>
            <person name="Griggs A."/>
            <person name="Gujja S."/>
            <person name="Hansen M."/>
            <person name="Heiman D."/>
            <person name="Howarth C."/>
            <person name="Larimer J."/>
            <person name="Lui A."/>
            <person name="MacDonald P.J.P."/>
            <person name="McCowen C."/>
            <person name="Montmayeur A."/>
            <person name="Murphy C."/>
            <person name="Neiman D."/>
            <person name="Pearson M."/>
            <person name="Priest M."/>
            <person name="Roberts A."/>
            <person name="Saif S."/>
            <person name="Shea T."/>
            <person name="Sisk P."/>
            <person name="Stolte C."/>
            <person name="Sykes S."/>
            <person name="Wortman J."/>
            <person name="Nusbaum C."/>
            <person name="Birren B."/>
        </authorList>
    </citation>
    <scope>NUCLEOTIDE SEQUENCE [LARGE SCALE GENOMIC DNA]</scope>
    <source>
        <strain evidence="9 10">ATCC 38327</strain>
    </source>
</reference>
<evidence type="ECO:0000256" key="4">
    <source>
        <dbReference type="ARBA" id="ARBA00023015"/>
    </source>
</evidence>
<keyword evidence="2 6" id="KW-0863">Zinc-finger</keyword>
<dbReference type="EMBL" id="GG745329">
    <property type="protein sequence ID" value="KNE55277.1"/>
    <property type="molecule type" value="Genomic_DNA"/>
</dbReference>
<dbReference type="VEuPathDB" id="FungiDB:AMAG_17764"/>
<evidence type="ECO:0000259" key="8">
    <source>
        <dbReference type="PROSITE" id="PS50114"/>
    </source>
</evidence>
<proteinExistence type="predicted"/>
<protein>
    <recommendedName>
        <fullName evidence="8">GATA-type domain-containing protein</fullName>
    </recommendedName>
</protein>
<reference evidence="10" key="2">
    <citation type="submission" date="2009-11" db="EMBL/GenBank/DDBJ databases">
        <title>The Genome Sequence of Allomyces macrogynus strain ATCC 38327.</title>
        <authorList>
            <consortium name="The Broad Institute Genome Sequencing Platform"/>
            <person name="Russ C."/>
            <person name="Cuomo C."/>
            <person name="Shea T."/>
            <person name="Young S.K."/>
            <person name="Zeng Q."/>
            <person name="Koehrsen M."/>
            <person name="Haas B."/>
            <person name="Borodovsky M."/>
            <person name="Guigo R."/>
            <person name="Alvarado L."/>
            <person name="Berlin A."/>
            <person name="Borenstein D."/>
            <person name="Chen Z."/>
            <person name="Engels R."/>
            <person name="Freedman E."/>
            <person name="Gellesch M."/>
            <person name="Goldberg J."/>
            <person name="Griggs A."/>
            <person name="Gujja S."/>
            <person name="Heiman D."/>
            <person name="Hepburn T."/>
            <person name="Howarth C."/>
            <person name="Jen D."/>
            <person name="Larson L."/>
            <person name="Lewis B."/>
            <person name="Mehta T."/>
            <person name="Park D."/>
            <person name="Pearson M."/>
            <person name="Roberts A."/>
            <person name="Saif S."/>
            <person name="Shenoy N."/>
            <person name="Sisk P."/>
            <person name="Stolte C."/>
            <person name="Sykes S."/>
            <person name="Walk T."/>
            <person name="White J."/>
            <person name="Yandava C."/>
            <person name="Burger G."/>
            <person name="Gray M.W."/>
            <person name="Holland P.W.H."/>
            <person name="King N."/>
            <person name="Lang F.B.F."/>
            <person name="Roger A.J."/>
            <person name="Ruiz-Trillo I."/>
            <person name="Lander E."/>
            <person name="Nusbaum C."/>
        </authorList>
    </citation>
    <scope>NUCLEOTIDE SEQUENCE [LARGE SCALE GENOMIC DNA]</scope>
    <source>
        <strain evidence="10">ATCC 38327</strain>
    </source>
</reference>
<dbReference type="GO" id="GO:0008270">
    <property type="term" value="F:zinc ion binding"/>
    <property type="evidence" value="ECO:0007669"/>
    <property type="project" value="UniProtKB-KW"/>
</dbReference>
<feature type="region of interest" description="Disordered" evidence="7">
    <location>
        <begin position="130"/>
        <end position="158"/>
    </location>
</feature>
<gene>
    <name evidence="9" type="ORF">AMAG_17764</name>
</gene>
<organism evidence="9 10">
    <name type="scientific">Allomyces macrogynus (strain ATCC 38327)</name>
    <name type="common">Allomyces javanicus var. macrogynus</name>
    <dbReference type="NCBI Taxonomy" id="578462"/>
    <lineage>
        <taxon>Eukaryota</taxon>
        <taxon>Fungi</taxon>
        <taxon>Fungi incertae sedis</taxon>
        <taxon>Blastocladiomycota</taxon>
        <taxon>Blastocladiomycetes</taxon>
        <taxon>Blastocladiales</taxon>
        <taxon>Blastocladiaceae</taxon>
        <taxon>Allomyces</taxon>
    </lineage>
</organism>
<dbReference type="CDD" id="cd00202">
    <property type="entry name" value="ZnF_GATA"/>
    <property type="match status" value="1"/>
</dbReference>
<dbReference type="Gene3D" id="3.30.50.10">
    <property type="entry name" value="Erythroid Transcription Factor GATA-1, subunit A"/>
    <property type="match status" value="1"/>
</dbReference>
<keyword evidence="1" id="KW-0479">Metal-binding</keyword>
<dbReference type="Pfam" id="PF00320">
    <property type="entry name" value="GATA"/>
    <property type="match status" value="1"/>
</dbReference>
<feature type="domain" description="GATA-type" evidence="8">
    <location>
        <begin position="50"/>
        <end position="77"/>
    </location>
</feature>
<dbReference type="GO" id="GO:0043565">
    <property type="term" value="F:sequence-specific DNA binding"/>
    <property type="evidence" value="ECO:0007669"/>
    <property type="project" value="InterPro"/>
</dbReference>
<dbReference type="AlphaFoldDB" id="A0A0L0RY02"/>
<name>A0A0L0RY02_ALLM3</name>
<feature type="compositionally biased region" description="Polar residues" evidence="7">
    <location>
        <begin position="46"/>
        <end position="56"/>
    </location>
</feature>
<dbReference type="SUPFAM" id="SSF57716">
    <property type="entry name" value="Glucocorticoid receptor-like (DNA-binding domain)"/>
    <property type="match status" value="1"/>
</dbReference>
<dbReference type="PROSITE" id="PS50114">
    <property type="entry name" value="GATA_ZN_FINGER_2"/>
    <property type="match status" value="1"/>
</dbReference>
<feature type="compositionally biased region" description="Acidic residues" evidence="7">
    <location>
        <begin position="141"/>
        <end position="158"/>
    </location>
</feature>
<keyword evidence="3" id="KW-0862">Zinc</keyword>
<keyword evidence="5" id="KW-0804">Transcription</keyword>
<evidence type="ECO:0000256" key="7">
    <source>
        <dbReference type="SAM" id="MobiDB-lite"/>
    </source>
</evidence>
<feature type="region of interest" description="Disordered" evidence="7">
    <location>
        <begin position="1"/>
        <end position="67"/>
    </location>
</feature>
<dbReference type="InterPro" id="IPR013088">
    <property type="entry name" value="Znf_NHR/GATA"/>
</dbReference>
<keyword evidence="4" id="KW-0805">Transcription regulation</keyword>
<dbReference type="PANTHER" id="PTHR47172">
    <property type="entry name" value="OS01G0976800 PROTEIN"/>
    <property type="match status" value="1"/>
</dbReference>
<evidence type="ECO:0000256" key="2">
    <source>
        <dbReference type="ARBA" id="ARBA00022771"/>
    </source>
</evidence>
<dbReference type="STRING" id="578462.A0A0L0RY02"/>
<evidence type="ECO:0000256" key="1">
    <source>
        <dbReference type="ARBA" id="ARBA00022723"/>
    </source>
</evidence>
<evidence type="ECO:0000256" key="5">
    <source>
        <dbReference type="ARBA" id="ARBA00023163"/>
    </source>
</evidence>
<evidence type="ECO:0000313" key="10">
    <source>
        <dbReference type="Proteomes" id="UP000054350"/>
    </source>
</evidence>
<dbReference type="InterPro" id="IPR000679">
    <property type="entry name" value="Znf_GATA"/>
</dbReference>